<dbReference type="PANTHER" id="PTHR12565">
    <property type="entry name" value="STEROL REGULATORY ELEMENT-BINDING PROTEIN"/>
    <property type="match status" value="1"/>
</dbReference>
<dbReference type="AlphaFoldDB" id="A0A8X7ZUD6"/>
<keyword evidence="4" id="KW-0539">Nucleus</keyword>
<dbReference type="OrthoDB" id="690068at2759"/>
<feature type="compositionally biased region" description="Basic residues" evidence="5">
    <location>
        <begin position="126"/>
        <end position="139"/>
    </location>
</feature>
<evidence type="ECO:0000256" key="4">
    <source>
        <dbReference type="ARBA" id="ARBA00023242"/>
    </source>
</evidence>
<protein>
    <recommendedName>
        <fullName evidence="6">BHLH domain-containing protein</fullName>
    </recommendedName>
</protein>
<dbReference type="EMBL" id="JAAWWB010000008">
    <property type="protein sequence ID" value="KAG6777473.1"/>
    <property type="molecule type" value="Genomic_DNA"/>
</dbReference>
<dbReference type="PANTHER" id="PTHR12565:SF354">
    <property type="entry name" value="BHLH DOMAIN-CONTAINING PROTEIN"/>
    <property type="match status" value="1"/>
</dbReference>
<accession>A0A8X7ZUD6</accession>
<dbReference type="Proteomes" id="UP000886885">
    <property type="component" value="Chromosome 4D"/>
</dbReference>
<name>A0A8X7ZUD6_POPTO</name>
<evidence type="ECO:0000313" key="8">
    <source>
        <dbReference type="Proteomes" id="UP000886885"/>
    </source>
</evidence>
<dbReference type="GO" id="GO:0005634">
    <property type="term" value="C:nucleus"/>
    <property type="evidence" value="ECO:0007669"/>
    <property type="project" value="UniProtKB-SubCell"/>
</dbReference>
<dbReference type="GO" id="GO:0003700">
    <property type="term" value="F:DNA-binding transcription factor activity"/>
    <property type="evidence" value="ECO:0007669"/>
    <property type="project" value="TreeGrafter"/>
</dbReference>
<dbReference type="PROSITE" id="PS50888">
    <property type="entry name" value="BHLH"/>
    <property type="match status" value="1"/>
</dbReference>
<evidence type="ECO:0000313" key="7">
    <source>
        <dbReference type="EMBL" id="KAG6777473.1"/>
    </source>
</evidence>
<evidence type="ECO:0000256" key="5">
    <source>
        <dbReference type="SAM" id="MobiDB-lite"/>
    </source>
</evidence>
<feature type="domain" description="BHLH" evidence="6">
    <location>
        <begin position="159"/>
        <end position="209"/>
    </location>
</feature>
<keyword evidence="3" id="KW-0804">Transcription</keyword>
<feature type="compositionally biased region" description="Polar residues" evidence="5">
    <location>
        <begin position="233"/>
        <end position="244"/>
    </location>
</feature>
<evidence type="ECO:0000256" key="1">
    <source>
        <dbReference type="ARBA" id="ARBA00004123"/>
    </source>
</evidence>
<keyword evidence="8" id="KW-1185">Reference proteome</keyword>
<keyword evidence="2" id="KW-0805">Transcription regulation</keyword>
<feature type="compositionally biased region" description="Polar residues" evidence="5">
    <location>
        <begin position="105"/>
        <end position="122"/>
    </location>
</feature>
<feature type="region of interest" description="Disordered" evidence="5">
    <location>
        <begin position="95"/>
        <end position="148"/>
    </location>
</feature>
<dbReference type="GO" id="GO:0046983">
    <property type="term" value="F:protein dimerization activity"/>
    <property type="evidence" value="ECO:0007669"/>
    <property type="project" value="InterPro"/>
</dbReference>
<reference evidence="7" key="1">
    <citation type="journal article" date="2020" name="bioRxiv">
        <title>Hybrid origin of Populus tomentosa Carr. identified through genome sequencing and phylogenomic analysis.</title>
        <authorList>
            <person name="An X."/>
            <person name="Gao K."/>
            <person name="Chen Z."/>
            <person name="Li J."/>
            <person name="Yang X."/>
            <person name="Yang X."/>
            <person name="Zhou J."/>
            <person name="Guo T."/>
            <person name="Zhao T."/>
            <person name="Huang S."/>
            <person name="Miao D."/>
            <person name="Khan W.U."/>
            <person name="Rao P."/>
            <person name="Ye M."/>
            <person name="Lei B."/>
            <person name="Liao W."/>
            <person name="Wang J."/>
            <person name="Ji L."/>
            <person name="Li Y."/>
            <person name="Guo B."/>
            <person name="Mustafa N.S."/>
            <person name="Li S."/>
            <person name="Yun Q."/>
            <person name="Keller S.R."/>
            <person name="Mao J."/>
            <person name="Zhang R."/>
            <person name="Strauss S.H."/>
        </authorList>
    </citation>
    <scope>NUCLEOTIDE SEQUENCE</scope>
    <source>
        <strain evidence="7">GM15</strain>
        <tissue evidence="7">Leaf</tissue>
    </source>
</reference>
<sequence length="272" mass="30560">MAEFAEYLQRLGASQPLTEMMDMNMEMLKHLPELNPSILESFSIIHGFSADSFLAHQQPEFPATYNHNNLSSTSHPDILSAAPLVHTVTLNQNAFHERKRPKAMEQSTGSSKNGSPTASINITEKKKVRNLGRGKKGKNKEKEGDKSKEVIHVRAKRGQATDSHSIAERIRREKINSKLRCLQDIVPGCHKSMGMAVMLEEIINYVHSLQNQVEFLSMELAAASCSNDMKNLTESSKKAQGTNSTDDEQETQKWSRERFGEITCFHSTWSSI</sequence>
<gene>
    <name evidence="7" type="ORF">POTOM_017296</name>
</gene>
<organism evidence="7 8">
    <name type="scientific">Populus tomentosa</name>
    <name type="common">Chinese white poplar</name>
    <dbReference type="NCBI Taxonomy" id="118781"/>
    <lineage>
        <taxon>Eukaryota</taxon>
        <taxon>Viridiplantae</taxon>
        <taxon>Streptophyta</taxon>
        <taxon>Embryophyta</taxon>
        <taxon>Tracheophyta</taxon>
        <taxon>Spermatophyta</taxon>
        <taxon>Magnoliopsida</taxon>
        <taxon>eudicotyledons</taxon>
        <taxon>Gunneridae</taxon>
        <taxon>Pentapetalae</taxon>
        <taxon>rosids</taxon>
        <taxon>fabids</taxon>
        <taxon>Malpighiales</taxon>
        <taxon>Salicaceae</taxon>
        <taxon>Saliceae</taxon>
        <taxon>Populus</taxon>
    </lineage>
</organism>
<proteinExistence type="predicted"/>
<feature type="region of interest" description="Disordered" evidence="5">
    <location>
        <begin position="233"/>
        <end position="253"/>
    </location>
</feature>
<evidence type="ECO:0000259" key="6">
    <source>
        <dbReference type="PROSITE" id="PS50888"/>
    </source>
</evidence>
<dbReference type="Pfam" id="PF00010">
    <property type="entry name" value="HLH"/>
    <property type="match status" value="1"/>
</dbReference>
<dbReference type="FunFam" id="4.10.280.10:FF:000100">
    <property type="entry name" value="Transcription factor BEE 3"/>
    <property type="match status" value="1"/>
</dbReference>
<comment type="subcellular location">
    <subcellularLocation>
        <location evidence="1">Nucleus</location>
    </subcellularLocation>
</comment>
<dbReference type="InterPro" id="IPR024097">
    <property type="entry name" value="bHLH_ZIP_TF"/>
</dbReference>
<evidence type="ECO:0000256" key="3">
    <source>
        <dbReference type="ARBA" id="ARBA00023163"/>
    </source>
</evidence>
<dbReference type="SMART" id="SM00353">
    <property type="entry name" value="HLH"/>
    <property type="match status" value="1"/>
</dbReference>
<evidence type="ECO:0000256" key="2">
    <source>
        <dbReference type="ARBA" id="ARBA00023015"/>
    </source>
</evidence>
<comment type="caution">
    <text evidence="7">The sequence shown here is derived from an EMBL/GenBank/DDBJ whole genome shotgun (WGS) entry which is preliminary data.</text>
</comment>
<dbReference type="InterPro" id="IPR011598">
    <property type="entry name" value="bHLH_dom"/>
</dbReference>